<proteinExistence type="predicted"/>
<dbReference type="EMBL" id="JAOUSF010000003">
    <property type="protein sequence ID" value="MCU9614268.1"/>
    <property type="molecule type" value="Genomic_DNA"/>
</dbReference>
<protein>
    <submittedName>
        <fullName evidence="2">YtzC family protein</fullName>
    </submittedName>
</protein>
<dbReference type="Pfam" id="PF10732">
    <property type="entry name" value="DUF2524"/>
    <property type="match status" value="1"/>
</dbReference>
<dbReference type="InterPro" id="IPR019668">
    <property type="entry name" value="Uncharacterised_YtzC"/>
</dbReference>
<sequence>MTTRDAMNSFISKCEDTLQLARDQYIDGSRQGHFHDVEYSEAQAQLEERYNELMAMYHSASGEQKERLNRMRLQLQQLQNEMTLLNHH</sequence>
<name>A0AAE3IVB8_9BACI</name>
<dbReference type="AlphaFoldDB" id="A0AAE3IVB8"/>
<keyword evidence="3" id="KW-1185">Reference proteome</keyword>
<feature type="coiled-coil region" evidence="1">
    <location>
        <begin position="61"/>
        <end position="88"/>
    </location>
</feature>
<reference evidence="2" key="1">
    <citation type="submission" date="2022-10" db="EMBL/GenBank/DDBJ databases">
        <title>Description of Fervidibacillus gen. nov. in the family Fervidibacillaceae fam. nov. with two species, Fervidibacillus albus sp. nov., and Fervidibacillus halotolerans sp. nov., isolated from tidal flat sediments.</title>
        <authorList>
            <person name="Kwon K.K."/>
            <person name="Yang S.-H."/>
        </authorList>
    </citation>
    <scope>NUCLEOTIDE SEQUENCE</scope>
    <source>
        <strain evidence="2">JCM 19140</strain>
    </source>
</reference>
<evidence type="ECO:0000313" key="2">
    <source>
        <dbReference type="EMBL" id="MCU9614268.1"/>
    </source>
</evidence>
<dbReference type="RefSeq" id="WP_263073509.1">
    <property type="nucleotide sequence ID" value="NZ_JAOUSF010000003.1"/>
</dbReference>
<accession>A0AAE3IVB8</accession>
<keyword evidence="1" id="KW-0175">Coiled coil</keyword>
<comment type="caution">
    <text evidence="2">The sequence shown here is derived from an EMBL/GenBank/DDBJ whole genome shotgun (WGS) entry which is preliminary data.</text>
</comment>
<gene>
    <name evidence="2" type="ORF">OEV98_11915</name>
</gene>
<evidence type="ECO:0000256" key="1">
    <source>
        <dbReference type="SAM" id="Coils"/>
    </source>
</evidence>
<dbReference type="Proteomes" id="UP001209318">
    <property type="component" value="Unassembled WGS sequence"/>
</dbReference>
<evidence type="ECO:0000313" key="3">
    <source>
        <dbReference type="Proteomes" id="UP001209318"/>
    </source>
</evidence>
<organism evidence="2 3">
    <name type="scientific">Perspicuibacillus lycopersici</name>
    <dbReference type="NCBI Taxonomy" id="1325689"/>
    <lineage>
        <taxon>Bacteria</taxon>
        <taxon>Bacillati</taxon>
        <taxon>Bacillota</taxon>
        <taxon>Bacilli</taxon>
        <taxon>Bacillales</taxon>
        <taxon>Bacillaceae</taxon>
        <taxon>Perspicuibacillus</taxon>
    </lineage>
</organism>